<sequence length="787" mass="87778">MDSDEGNLLVLFVRWRRRRRRKQQRLLWMHPLTVDRLTSGQFYTIMTESKQDSCKFHCYFRMSKNSFDELLSLLKTLIGKADTNMKKSIPAEERLAITIRKNLHKRWTHKSAETQHGFLPLMMQGIDPGRKVDYHQIMSAQMHTGRCTDEFEGRRMGEIRYTRLQEVLCLCSDSGEMATEFPLPPPPTLRNESQKLFHRHCRSTAEKKNTSLFNLLLTAPLQIYITYFDVEFPLPIAVCETIWQHLHDICFPNLTEDEWLKIANGFETLANFPNCLGAIDAVYNSNYRFTFVNVGSYGKASDLAVYQNSLLFQRLKVNALHIPSDKPMRMGGEPLPFTFFGILKNKWRIFHRALNINVNDAATLVKAANMRSALKIRENGQAQADSSSRYHTPPKVARVQEYTGDCVIATGGGDKPQSAVCKHFRLYNARLWDTTTQRPSGATESPTSDILRCLAPPVTDDGGESRGVIACSNWSRVSDRRPLKLYSSGSPRRKTPTWRGPESASAMRRPTSSNPPAWILSCWTTHISVTVSVGRWGFALVAGHSATRAIDSKTKGEWLFSSRGKGGGDGRQGCRYLQLPSTTVGRSVNDCRVTAPVRPASSRGISYFGGAPASRVSRRAAAVGAALPTSDCEWFSMLKTAVATDLLIPLEKLWRQFDSGVSFCCVDVVLDVAVDTGVCIGNLSLVSPSLTHVRLGASSLASPSSALKKSMDSESGEISRGMHSEGWRREAGEPPLEKHDLNTVARRAHCLETGTAGAPTHEKIRKSIPRAEAGMCKLVFANSRLDR</sequence>
<evidence type="ECO:0000313" key="3">
    <source>
        <dbReference type="Proteomes" id="UP001159363"/>
    </source>
</evidence>
<comment type="caution">
    <text evidence="2">The sequence shown here is derived from an EMBL/GenBank/DDBJ whole genome shotgun (WGS) entry which is preliminary data.</text>
</comment>
<evidence type="ECO:0000313" key="2">
    <source>
        <dbReference type="EMBL" id="KAJ8878973.1"/>
    </source>
</evidence>
<evidence type="ECO:0000256" key="1">
    <source>
        <dbReference type="SAM" id="MobiDB-lite"/>
    </source>
</evidence>
<feature type="compositionally biased region" description="Basic and acidic residues" evidence="1">
    <location>
        <begin position="720"/>
        <end position="734"/>
    </location>
</feature>
<keyword evidence="3" id="KW-1185">Reference proteome</keyword>
<feature type="region of interest" description="Disordered" evidence="1">
    <location>
        <begin position="706"/>
        <end position="734"/>
    </location>
</feature>
<gene>
    <name evidence="2" type="ORF">PR048_019577</name>
</gene>
<name>A0ABQ9H3U6_9NEOP</name>
<proteinExistence type="predicted"/>
<organism evidence="2 3">
    <name type="scientific">Dryococelus australis</name>
    <dbReference type="NCBI Taxonomy" id="614101"/>
    <lineage>
        <taxon>Eukaryota</taxon>
        <taxon>Metazoa</taxon>
        <taxon>Ecdysozoa</taxon>
        <taxon>Arthropoda</taxon>
        <taxon>Hexapoda</taxon>
        <taxon>Insecta</taxon>
        <taxon>Pterygota</taxon>
        <taxon>Neoptera</taxon>
        <taxon>Polyneoptera</taxon>
        <taxon>Phasmatodea</taxon>
        <taxon>Verophasmatodea</taxon>
        <taxon>Anareolatae</taxon>
        <taxon>Phasmatidae</taxon>
        <taxon>Eurycanthinae</taxon>
        <taxon>Dryococelus</taxon>
    </lineage>
</organism>
<reference evidence="2 3" key="1">
    <citation type="submission" date="2023-02" db="EMBL/GenBank/DDBJ databases">
        <title>LHISI_Scaffold_Assembly.</title>
        <authorList>
            <person name="Stuart O.P."/>
            <person name="Cleave R."/>
            <person name="Magrath M.J.L."/>
            <person name="Mikheyev A.S."/>
        </authorList>
    </citation>
    <scope>NUCLEOTIDE SEQUENCE [LARGE SCALE GENOMIC DNA]</scope>
    <source>
        <strain evidence="2">Daus_M_001</strain>
        <tissue evidence="2">Leg muscle</tissue>
    </source>
</reference>
<dbReference type="Proteomes" id="UP001159363">
    <property type="component" value="Chromosome 6"/>
</dbReference>
<dbReference type="EMBL" id="JARBHB010000007">
    <property type="protein sequence ID" value="KAJ8878973.1"/>
    <property type="molecule type" value="Genomic_DNA"/>
</dbReference>
<accession>A0ABQ9H3U6</accession>
<feature type="region of interest" description="Disordered" evidence="1">
    <location>
        <begin position="485"/>
        <end position="511"/>
    </location>
</feature>
<protein>
    <submittedName>
        <fullName evidence="2">Uncharacterized protein</fullName>
    </submittedName>
</protein>